<comment type="caution">
    <text evidence="2">The sequence shown here is derived from an EMBL/GenBank/DDBJ whole genome shotgun (WGS) entry which is preliminary data.</text>
</comment>
<dbReference type="RefSeq" id="WP_128196930.1">
    <property type="nucleotide sequence ID" value="NZ_SACT01000002.1"/>
</dbReference>
<dbReference type="Pfam" id="PF00595">
    <property type="entry name" value="PDZ"/>
    <property type="match status" value="1"/>
</dbReference>
<keyword evidence="3" id="KW-1185">Reference proteome</keyword>
<evidence type="ECO:0000313" key="3">
    <source>
        <dbReference type="Proteomes" id="UP000288178"/>
    </source>
</evidence>
<dbReference type="InterPro" id="IPR007963">
    <property type="entry name" value="Peptidase_M61_catalytic"/>
</dbReference>
<organism evidence="2 3">
    <name type="scientific">Rubrivivax albus</name>
    <dbReference type="NCBI Taxonomy" id="2499835"/>
    <lineage>
        <taxon>Bacteria</taxon>
        <taxon>Pseudomonadati</taxon>
        <taxon>Pseudomonadota</taxon>
        <taxon>Betaproteobacteria</taxon>
        <taxon>Burkholderiales</taxon>
        <taxon>Sphaerotilaceae</taxon>
        <taxon>Rubrivivax</taxon>
    </lineage>
</organism>
<gene>
    <name evidence="2" type="ORF">ENE75_06285</name>
</gene>
<dbReference type="EMBL" id="SACT01000002">
    <property type="protein sequence ID" value="RVT52072.1"/>
    <property type="molecule type" value="Genomic_DNA"/>
</dbReference>
<sequence length="581" mass="63619">MANARSGPHYRVAFDDRAQHLLRVSLTLPAPAARQGLSLPVWLPGSYLLREFARHLQDLRGTQRGRPVRIEQVDKTRWVAHCSGTAALELSWRVHALDASVRGAWLDGERAFFNGSSLFLAAEGRTDGPQRLSLGRLPAGWDVATAMQRTAPTGHQFEAGDYAELIDHPFELGRFWCGQFDVAGVSHELVVTGAWPGFDGARLLADATRICRAQVRLWHGRGKPPFQRYVFLLRAGDDGYGGLEHRASTALLASRADLPRVGTVAGTAADDAGYLRLLGLISHEYFHAWNVKRLTPVELAAPDLGREAYTRLLWWFEGVTSYYDDLTLVRAGLVAPAAYLGLLASHVQTVAATPGRRVQSVAQASFDAWTRYYRPDAYTPNGTVSYYAKGALVAACLDLTLRREGRGTLDDVLRHLWLLRRPIAEGDIAQALAAVGGRAFRLELDDWVHGVGELPLPELLRHMGVAARAEVPGLAGRWGLRVQESPLTGVRVRHVLRGGAAEAAGVHPGDELLAIDGWRLRRLDDAAAWLTPGAPATLLLARDQRVLSCRVSAGDPLVPTWRLTLADDADALARRRAWLGA</sequence>
<dbReference type="PROSITE" id="PS50106">
    <property type="entry name" value="PDZ"/>
    <property type="match status" value="1"/>
</dbReference>
<dbReference type="InterPro" id="IPR040756">
    <property type="entry name" value="Peptidase_M61_N"/>
</dbReference>
<feature type="domain" description="PDZ" evidence="1">
    <location>
        <begin position="476"/>
        <end position="517"/>
    </location>
</feature>
<reference evidence="2 3" key="1">
    <citation type="submission" date="2019-01" db="EMBL/GenBank/DDBJ databases">
        <authorList>
            <person name="Chen W.-M."/>
        </authorList>
    </citation>
    <scope>NUCLEOTIDE SEQUENCE [LARGE SCALE GENOMIC DNA]</scope>
    <source>
        <strain evidence="2 3">ICH-3</strain>
    </source>
</reference>
<dbReference type="Gene3D" id="2.30.42.10">
    <property type="match status" value="1"/>
</dbReference>
<dbReference type="PIRSF" id="PIRSF016493">
    <property type="entry name" value="Glycyl_aminpptds"/>
    <property type="match status" value="1"/>
</dbReference>
<evidence type="ECO:0000259" key="1">
    <source>
        <dbReference type="PROSITE" id="PS50106"/>
    </source>
</evidence>
<dbReference type="InterPro" id="IPR024191">
    <property type="entry name" value="Peptidase_M61"/>
</dbReference>
<dbReference type="Gene3D" id="1.10.390.10">
    <property type="entry name" value="Neutral Protease Domain 2"/>
    <property type="match status" value="1"/>
</dbReference>
<dbReference type="Gene3D" id="2.60.40.3650">
    <property type="match status" value="1"/>
</dbReference>
<dbReference type="InterPro" id="IPR036034">
    <property type="entry name" value="PDZ_sf"/>
</dbReference>
<evidence type="ECO:0000313" key="2">
    <source>
        <dbReference type="EMBL" id="RVT52072.1"/>
    </source>
</evidence>
<dbReference type="Pfam" id="PF17899">
    <property type="entry name" value="Peptidase_M61_N"/>
    <property type="match status" value="1"/>
</dbReference>
<dbReference type="AlphaFoldDB" id="A0A3S2TMI5"/>
<dbReference type="InterPro" id="IPR027268">
    <property type="entry name" value="Peptidase_M4/M1_CTD_sf"/>
</dbReference>
<dbReference type="SMART" id="SM00228">
    <property type="entry name" value="PDZ"/>
    <property type="match status" value="1"/>
</dbReference>
<dbReference type="Proteomes" id="UP000288178">
    <property type="component" value="Unassembled WGS sequence"/>
</dbReference>
<dbReference type="InterPro" id="IPR001478">
    <property type="entry name" value="PDZ"/>
</dbReference>
<protein>
    <submittedName>
        <fullName evidence="2">M61 family peptidase</fullName>
    </submittedName>
</protein>
<accession>A0A3S2TMI5</accession>
<dbReference type="SUPFAM" id="SSF55486">
    <property type="entry name" value="Metalloproteases ('zincins'), catalytic domain"/>
    <property type="match status" value="1"/>
</dbReference>
<dbReference type="Pfam" id="PF05299">
    <property type="entry name" value="Peptidase_M61"/>
    <property type="match status" value="1"/>
</dbReference>
<proteinExistence type="predicted"/>
<name>A0A3S2TMI5_9BURK</name>
<dbReference type="OrthoDB" id="9778516at2"/>
<dbReference type="SUPFAM" id="SSF50156">
    <property type="entry name" value="PDZ domain-like"/>
    <property type="match status" value="1"/>
</dbReference>